<protein>
    <submittedName>
        <fullName evidence="2">Uncharacterized protein</fullName>
    </submittedName>
</protein>
<dbReference type="AlphaFoldDB" id="A0AAV2CTB2"/>
<proteinExistence type="predicted"/>
<organism evidence="2 3">
    <name type="scientific">Linum trigynum</name>
    <dbReference type="NCBI Taxonomy" id="586398"/>
    <lineage>
        <taxon>Eukaryota</taxon>
        <taxon>Viridiplantae</taxon>
        <taxon>Streptophyta</taxon>
        <taxon>Embryophyta</taxon>
        <taxon>Tracheophyta</taxon>
        <taxon>Spermatophyta</taxon>
        <taxon>Magnoliopsida</taxon>
        <taxon>eudicotyledons</taxon>
        <taxon>Gunneridae</taxon>
        <taxon>Pentapetalae</taxon>
        <taxon>rosids</taxon>
        <taxon>fabids</taxon>
        <taxon>Malpighiales</taxon>
        <taxon>Linaceae</taxon>
        <taxon>Linum</taxon>
    </lineage>
</organism>
<name>A0AAV2CTB2_9ROSI</name>
<evidence type="ECO:0000256" key="1">
    <source>
        <dbReference type="SAM" id="MobiDB-lite"/>
    </source>
</evidence>
<keyword evidence="3" id="KW-1185">Reference proteome</keyword>
<evidence type="ECO:0000313" key="2">
    <source>
        <dbReference type="EMBL" id="CAL1359241.1"/>
    </source>
</evidence>
<dbReference type="EMBL" id="OZ034814">
    <property type="protein sequence ID" value="CAL1359241.1"/>
    <property type="molecule type" value="Genomic_DNA"/>
</dbReference>
<reference evidence="2 3" key="1">
    <citation type="submission" date="2024-04" db="EMBL/GenBank/DDBJ databases">
        <authorList>
            <person name="Fracassetti M."/>
        </authorList>
    </citation>
    <scope>NUCLEOTIDE SEQUENCE [LARGE SCALE GENOMIC DNA]</scope>
</reference>
<sequence length="77" mass="8832">MLQAMIDPKYVADMNEFVEGTKKLVDTDLWKDMQKTLVVLVQATTVRDIKEEHQSLGYEEEETNLVAEKSSNNCPEL</sequence>
<dbReference type="Proteomes" id="UP001497516">
    <property type="component" value="Chromosome 10"/>
</dbReference>
<evidence type="ECO:0000313" key="3">
    <source>
        <dbReference type="Proteomes" id="UP001497516"/>
    </source>
</evidence>
<feature type="region of interest" description="Disordered" evidence="1">
    <location>
        <begin position="58"/>
        <end position="77"/>
    </location>
</feature>
<accession>A0AAV2CTB2</accession>
<gene>
    <name evidence="2" type="ORF">LTRI10_LOCUS6742</name>
</gene>